<feature type="non-terminal residue" evidence="2">
    <location>
        <position position="308"/>
    </location>
</feature>
<dbReference type="Proteomes" id="UP001150925">
    <property type="component" value="Unassembled WGS sequence"/>
</dbReference>
<dbReference type="EMBL" id="JANBPY010002232">
    <property type="protein sequence ID" value="KAJ1955903.1"/>
    <property type="molecule type" value="Genomic_DNA"/>
</dbReference>
<keyword evidence="3" id="KW-1185">Reference proteome</keyword>
<dbReference type="OrthoDB" id="2282627at2759"/>
<feature type="transmembrane region" description="Helical" evidence="1">
    <location>
        <begin position="171"/>
        <end position="194"/>
    </location>
</feature>
<dbReference type="AlphaFoldDB" id="A0A9W8E4I9"/>
<feature type="transmembrane region" description="Helical" evidence="1">
    <location>
        <begin position="215"/>
        <end position="242"/>
    </location>
</feature>
<reference evidence="2" key="1">
    <citation type="submission" date="2022-07" db="EMBL/GenBank/DDBJ databases">
        <title>Phylogenomic reconstructions and comparative analyses of Kickxellomycotina fungi.</title>
        <authorList>
            <person name="Reynolds N.K."/>
            <person name="Stajich J.E."/>
            <person name="Barry K."/>
            <person name="Grigoriev I.V."/>
            <person name="Crous P."/>
            <person name="Smith M.E."/>
        </authorList>
    </citation>
    <scope>NUCLEOTIDE SEQUENCE</scope>
    <source>
        <strain evidence="2">RSA 1196</strain>
    </source>
</reference>
<comment type="caution">
    <text evidence="2">The sequence shown here is derived from an EMBL/GenBank/DDBJ whole genome shotgun (WGS) entry which is preliminary data.</text>
</comment>
<accession>A0A9W8E4I9</accession>
<sequence length="308" mass="35629">MWVVDVYNALLGLCGLSIFFSLVSVAIILRMWKASPSSKESPSFTLSLWIALSDIPLRVSDMLSNPMTWNGTVGPTSSVYLRFSVWLTYFSSFWFLYLNVMIALDLQLVFFHRLPRQARVRRFYPWIGFALAFVLAFWYLILPAPRYVNGNMISFGEKYSTANRFNLVWTMLWFLVGIVYTVGVVAAVWIKIYISRRRLKHLETQYRHSDNLSSSVIRNALIIIAYPVLMAIVFIPFVLASGFQSLIPGKPFTLYWSIATNFLYSSQGLFSFAILLFHPVMLAYYRRKDSHTFFLWSWLSRVLGTLTA</sequence>
<gene>
    <name evidence="2" type="ORF">IWQ62_005424</name>
</gene>
<evidence type="ECO:0000313" key="3">
    <source>
        <dbReference type="Proteomes" id="UP001150925"/>
    </source>
</evidence>
<protein>
    <submittedName>
        <fullName evidence="2">Uncharacterized protein</fullName>
    </submittedName>
</protein>
<evidence type="ECO:0000256" key="1">
    <source>
        <dbReference type="SAM" id="Phobius"/>
    </source>
</evidence>
<feature type="transmembrane region" description="Helical" evidence="1">
    <location>
        <begin position="123"/>
        <end position="142"/>
    </location>
</feature>
<keyword evidence="1" id="KW-0812">Transmembrane</keyword>
<keyword evidence="1" id="KW-0472">Membrane</keyword>
<name>A0A9W8E4I9_9FUNG</name>
<evidence type="ECO:0000313" key="2">
    <source>
        <dbReference type="EMBL" id="KAJ1955903.1"/>
    </source>
</evidence>
<feature type="transmembrane region" description="Helical" evidence="1">
    <location>
        <begin position="262"/>
        <end position="285"/>
    </location>
</feature>
<dbReference type="Gene3D" id="1.20.1070.10">
    <property type="entry name" value="Rhodopsin 7-helix transmembrane proteins"/>
    <property type="match status" value="1"/>
</dbReference>
<organism evidence="2 3">
    <name type="scientific">Dispira parvispora</name>
    <dbReference type="NCBI Taxonomy" id="1520584"/>
    <lineage>
        <taxon>Eukaryota</taxon>
        <taxon>Fungi</taxon>
        <taxon>Fungi incertae sedis</taxon>
        <taxon>Zoopagomycota</taxon>
        <taxon>Kickxellomycotina</taxon>
        <taxon>Dimargaritomycetes</taxon>
        <taxon>Dimargaritales</taxon>
        <taxon>Dimargaritaceae</taxon>
        <taxon>Dispira</taxon>
    </lineage>
</organism>
<feature type="transmembrane region" description="Helical" evidence="1">
    <location>
        <begin position="79"/>
        <end position="102"/>
    </location>
</feature>
<proteinExistence type="predicted"/>
<feature type="transmembrane region" description="Helical" evidence="1">
    <location>
        <begin position="6"/>
        <end position="29"/>
    </location>
</feature>
<keyword evidence="1" id="KW-1133">Transmembrane helix</keyword>